<dbReference type="InterPro" id="IPR007110">
    <property type="entry name" value="Ig-like_dom"/>
</dbReference>
<reference evidence="8 9" key="1">
    <citation type="submission" date="2015-01" db="EMBL/GenBank/DDBJ databases">
        <title>The Genome Sequence of Exophiala xenobiotica CBS118157.</title>
        <authorList>
            <consortium name="The Broad Institute Genomics Platform"/>
            <person name="Cuomo C."/>
            <person name="de Hoog S."/>
            <person name="Gorbushina A."/>
            <person name="Stielow B."/>
            <person name="Teixiera M."/>
            <person name="Abouelleil A."/>
            <person name="Chapman S.B."/>
            <person name="Priest M."/>
            <person name="Young S.K."/>
            <person name="Wortman J."/>
            <person name="Nusbaum C."/>
            <person name="Birren B."/>
        </authorList>
    </citation>
    <scope>NUCLEOTIDE SEQUENCE [LARGE SCALE GENOMIC DNA]</scope>
    <source>
        <strain evidence="8 9">CBS 118157</strain>
    </source>
</reference>
<evidence type="ECO:0000259" key="7">
    <source>
        <dbReference type="PROSITE" id="PS50835"/>
    </source>
</evidence>
<dbReference type="CDD" id="cd00067">
    <property type="entry name" value="GAL4"/>
    <property type="match status" value="1"/>
</dbReference>
<feature type="domain" description="Zn(2)-C6 fungal-type" evidence="6">
    <location>
        <begin position="10"/>
        <end position="38"/>
    </location>
</feature>
<gene>
    <name evidence="8" type="ORF">PV05_08529</name>
</gene>
<accession>A0A0D2BKB1</accession>
<dbReference type="GeneID" id="25330437"/>
<dbReference type="PANTHER" id="PTHR38791">
    <property type="entry name" value="ZN(II)2CYS6 TRANSCRIPTION FACTOR (EUROFUNG)-RELATED-RELATED"/>
    <property type="match status" value="1"/>
</dbReference>
<name>A0A0D2BKB1_9EURO</name>
<dbReference type="PROSITE" id="PS50835">
    <property type="entry name" value="IG_LIKE"/>
    <property type="match status" value="1"/>
</dbReference>
<dbReference type="InterPro" id="IPR021858">
    <property type="entry name" value="Fun_TF"/>
</dbReference>
<dbReference type="Gene3D" id="4.10.240.10">
    <property type="entry name" value="Zn(2)-C6 fungal-type DNA-binding domain"/>
    <property type="match status" value="1"/>
</dbReference>
<protein>
    <recommendedName>
        <fullName evidence="10">Zn(2)-C6 fungal-type domain-containing protein</fullName>
    </recommendedName>
</protein>
<proteinExistence type="predicted"/>
<dbReference type="GO" id="GO:0003677">
    <property type="term" value="F:DNA binding"/>
    <property type="evidence" value="ECO:0007669"/>
    <property type="project" value="UniProtKB-KW"/>
</dbReference>
<dbReference type="InterPro" id="IPR036864">
    <property type="entry name" value="Zn2-C6_fun-type_DNA-bd_sf"/>
</dbReference>
<dbReference type="InterPro" id="IPR053175">
    <property type="entry name" value="DHMBA_Reg_Transcription_Factor"/>
</dbReference>
<evidence type="ECO:0008006" key="10">
    <source>
        <dbReference type="Google" id="ProtNLM"/>
    </source>
</evidence>
<dbReference type="Proteomes" id="UP000054342">
    <property type="component" value="Unassembled WGS sequence"/>
</dbReference>
<organism evidence="8 9">
    <name type="scientific">Exophiala xenobiotica</name>
    <dbReference type="NCBI Taxonomy" id="348802"/>
    <lineage>
        <taxon>Eukaryota</taxon>
        <taxon>Fungi</taxon>
        <taxon>Dikarya</taxon>
        <taxon>Ascomycota</taxon>
        <taxon>Pezizomycotina</taxon>
        <taxon>Eurotiomycetes</taxon>
        <taxon>Chaetothyriomycetidae</taxon>
        <taxon>Chaetothyriales</taxon>
        <taxon>Herpotrichiellaceae</taxon>
        <taxon>Exophiala</taxon>
    </lineage>
</organism>
<feature type="domain" description="Ig-like" evidence="7">
    <location>
        <begin position="270"/>
        <end position="337"/>
    </location>
</feature>
<evidence type="ECO:0000313" key="8">
    <source>
        <dbReference type="EMBL" id="KIW52921.1"/>
    </source>
</evidence>
<evidence type="ECO:0000313" key="9">
    <source>
        <dbReference type="Proteomes" id="UP000054342"/>
    </source>
</evidence>
<keyword evidence="1" id="KW-0805">Transcription regulation</keyword>
<evidence type="ECO:0000256" key="2">
    <source>
        <dbReference type="ARBA" id="ARBA00023125"/>
    </source>
</evidence>
<evidence type="ECO:0000256" key="5">
    <source>
        <dbReference type="SAM" id="MobiDB-lite"/>
    </source>
</evidence>
<dbReference type="Pfam" id="PF00172">
    <property type="entry name" value="Zn_clus"/>
    <property type="match status" value="1"/>
</dbReference>
<dbReference type="InterPro" id="IPR001138">
    <property type="entry name" value="Zn2Cys6_DnaBD"/>
</dbReference>
<keyword evidence="4" id="KW-0539">Nucleus</keyword>
<dbReference type="GO" id="GO:0008270">
    <property type="term" value="F:zinc ion binding"/>
    <property type="evidence" value="ECO:0007669"/>
    <property type="project" value="InterPro"/>
</dbReference>
<evidence type="ECO:0000256" key="1">
    <source>
        <dbReference type="ARBA" id="ARBA00023015"/>
    </source>
</evidence>
<feature type="compositionally biased region" description="Polar residues" evidence="5">
    <location>
        <begin position="76"/>
        <end position="89"/>
    </location>
</feature>
<keyword evidence="2" id="KW-0238">DNA-binding</keyword>
<dbReference type="STRING" id="348802.A0A0D2BKB1"/>
<dbReference type="GO" id="GO:0000981">
    <property type="term" value="F:DNA-binding transcription factor activity, RNA polymerase II-specific"/>
    <property type="evidence" value="ECO:0007669"/>
    <property type="project" value="InterPro"/>
</dbReference>
<dbReference type="SMART" id="SM00066">
    <property type="entry name" value="GAL4"/>
    <property type="match status" value="1"/>
</dbReference>
<dbReference type="HOGENOM" id="CLU_025204_0_0_1"/>
<dbReference type="AlphaFoldDB" id="A0A0D2BKB1"/>
<evidence type="ECO:0000256" key="4">
    <source>
        <dbReference type="ARBA" id="ARBA00023242"/>
    </source>
</evidence>
<dbReference type="Pfam" id="PF11951">
    <property type="entry name" value="Fungal_trans_2"/>
    <property type="match status" value="1"/>
</dbReference>
<dbReference type="OrthoDB" id="4491390at2759"/>
<keyword evidence="3" id="KW-0804">Transcription</keyword>
<dbReference type="PROSITE" id="PS50048">
    <property type="entry name" value="ZN2_CY6_FUNGAL_2"/>
    <property type="match status" value="1"/>
</dbReference>
<evidence type="ECO:0000259" key="6">
    <source>
        <dbReference type="PROSITE" id="PS50048"/>
    </source>
</evidence>
<keyword evidence="9" id="KW-1185">Reference proteome</keyword>
<sequence>MPNVGRPSRDCHLCRQRRVKCDLRQPECERCAKLGRKCPGYRDESDLMFRLEDPASFADGANRDRRRRRGEATPPVSRNTSKSPTSLSANEMEVVLPPNQTDALFSLSLHGLPQPPAESWHLPLFFNTLMPRLQRNMAFGLLGFLPDMVAAARPDSPVGLAVQAISCAFHTTRTSDPEARTRRSITYGKALTSTNAALRDQSLQTRDDTVTSVWLLSLYELIVGSSPPQMHVGPATWNLHTQGMATLLQLRGTAGFDSVVGRNLFWLLFNSVQIRCLVTGQSCPPESIHWLRELEKHQESQDMPSLQMSLYGCHASALCEKIRNFVDNESSNSPSLAFEILWEAEALDADTTYDALIPRPATYETSLLLDPVAMPQPNFQAPFVRTFFCGFRLKFLLCVSELLAKIQDLSSDPTASALPSQIQHNISAIQNVADEILASAPHIFRSEGVEERTKTGRPRFWMDGLRLLWPLRLVAFWPATRPDQKQSAAAMLQSIREELGVLQATQDFAMGSGRSYPATRMSPPAMRR</sequence>
<dbReference type="EMBL" id="KN847321">
    <property type="protein sequence ID" value="KIW52921.1"/>
    <property type="molecule type" value="Genomic_DNA"/>
</dbReference>
<dbReference type="PANTHER" id="PTHR38791:SF13">
    <property type="entry name" value="ZN(2)-C6 FUNGAL-TYPE DOMAIN-CONTAINING PROTEIN"/>
    <property type="match status" value="1"/>
</dbReference>
<feature type="region of interest" description="Disordered" evidence="5">
    <location>
        <begin position="58"/>
        <end position="89"/>
    </location>
</feature>
<evidence type="ECO:0000256" key="3">
    <source>
        <dbReference type="ARBA" id="ARBA00023163"/>
    </source>
</evidence>
<dbReference type="RefSeq" id="XP_013313505.1">
    <property type="nucleotide sequence ID" value="XM_013458051.1"/>
</dbReference>
<dbReference type="SUPFAM" id="SSF57701">
    <property type="entry name" value="Zn2/Cys6 DNA-binding domain"/>
    <property type="match status" value="1"/>
</dbReference>